<reference evidence="5 6" key="1">
    <citation type="journal article" date="2018" name="New Phytol.">
        <title>Comparative genomics and transcriptomics depict ericoid mycorrhizal fungi as versatile saprotrophs and plant mutualists.</title>
        <authorList>
            <person name="Martino E."/>
            <person name="Morin E."/>
            <person name="Grelet G.A."/>
            <person name="Kuo A."/>
            <person name="Kohler A."/>
            <person name="Daghino S."/>
            <person name="Barry K.W."/>
            <person name="Cichocki N."/>
            <person name="Clum A."/>
            <person name="Dockter R.B."/>
            <person name="Hainaut M."/>
            <person name="Kuo R.C."/>
            <person name="LaButti K."/>
            <person name="Lindahl B.D."/>
            <person name="Lindquist E.A."/>
            <person name="Lipzen A."/>
            <person name="Khouja H.R."/>
            <person name="Magnuson J."/>
            <person name="Murat C."/>
            <person name="Ohm R.A."/>
            <person name="Singer S.W."/>
            <person name="Spatafora J.W."/>
            <person name="Wang M."/>
            <person name="Veneault-Fourrey C."/>
            <person name="Henrissat B."/>
            <person name="Grigoriev I.V."/>
            <person name="Martin F.M."/>
            <person name="Perotto S."/>
        </authorList>
    </citation>
    <scope>NUCLEOTIDE SEQUENCE [LARGE SCALE GENOMIC DNA]</scope>
    <source>
        <strain evidence="5 6">ATCC 22711</strain>
    </source>
</reference>
<dbReference type="STRING" id="857342.A0A2T3AU99"/>
<dbReference type="OrthoDB" id="2993351at2759"/>
<gene>
    <name evidence="5" type="ORF">M430DRAFT_36444</name>
</gene>
<dbReference type="PANTHER" id="PTHR28620:SF1">
    <property type="entry name" value="CENP-V_GFA DOMAIN-CONTAINING PROTEIN"/>
    <property type="match status" value="1"/>
</dbReference>
<dbReference type="InterPro" id="IPR006913">
    <property type="entry name" value="CENP-V/GFA"/>
</dbReference>
<dbReference type="Pfam" id="PF04828">
    <property type="entry name" value="GFA"/>
    <property type="match status" value="3"/>
</dbReference>
<dbReference type="Proteomes" id="UP000241818">
    <property type="component" value="Unassembled WGS sequence"/>
</dbReference>
<dbReference type="RefSeq" id="XP_024718243.1">
    <property type="nucleotide sequence ID" value="XM_024866928.1"/>
</dbReference>
<dbReference type="SUPFAM" id="SSF51316">
    <property type="entry name" value="Mss4-like"/>
    <property type="match status" value="3"/>
</dbReference>
<evidence type="ECO:0000313" key="6">
    <source>
        <dbReference type="Proteomes" id="UP000241818"/>
    </source>
</evidence>
<keyword evidence="2" id="KW-0479">Metal-binding</keyword>
<feature type="domain" description="CENP-V/GFA" evidence="4">
    <location>
        <begin position="287"/>
        <end position="394"/>
    </location>
</feature>
<comment type="similarity">
    <text evidence="1">Belongs to the Gfa family.</text>
</comment>
<dbReference type="GO" id="GO:0016846">
    <property type="term" value="F:carbon-sulfur lyase activity"/>
    <property type="evidence" value="ECO:0007669"/>
    <property type="project" value="InterPro"/>
</dbReference>
<keyword evidence="6" id="KW-1185">Reference proteome</keyword>
<dbReference type="PROSITE" id="PS51891">
    <property type="entry name" value="CENP_V_GFA"/>
    <property type="match status" value="3"/>
</dbReference>
<evidence type="ECO:0000256" key="1">
    <source>
        <dbReference type="ARBA" id="ARBA00005495"/>
    </source>
</evidence>
<dbReference type="GeneID" id="36575009"/>
<accession>A0A2T3AU99</accession>
<organism evidence="5 6">
    <name type="scientific">Amorphotheca resinae ATCC 22711</name>
    <dbReference type="NCBI Taxonomy" id="857342"/>
    <lineage>
        <taxon>Eukaryota</taxon>
        <taxon>Fungi</taxon>
        <taxon>Dikarya</taxon>
        <taxon>Ascomycota</taxon>
        <taxon>Pezizomycotina</taxon>
        <taxon>Leotiomycetes</taxon>
        <taxon>Helotiales</taxon>
        <taxon>Amorphothecaceae</taxon>
        <taxon>Amorphotheca</taxon>
    </lineage>
</organism>
<sequence length="404" mass="44727">MESDPQLKEYHGSCHCGLLQLRLHIPKLTTVWTCSCHMCARNGYLWVFPVPEKGLVIETGTEKQLHAYEFAMRGTTHLFCPECGSSVMARRREAAPNQSLRINVQMLEGADLTTLEVKSFSGADVGQNHQSPQLPSSQVVTTDEEELKIYHGNCHCGAFKFSAKIPELKSARTCNCSLCLRKGSMWHWPVPEENLVVEKGEGTLRSYEFGSKNTTHLFCPTCGSSILAKKANLPPGRQIAINIRMFNGIDFDSLEDSKFDGASLGSKYIPPPVPEHGGEIEEGMRVYNGNCHCGSVTYTVKSKPLGELKVMSCNCSLCSRNGDLWIYPATTNVQVRGAENLTEYTFLSKQSPHCFCSKCGVSMLVKVQGGEKMPINVRTMNGIDLSTLILQHYDGKAKDPQYTV</sequence>
<evidence type="ECO:0000313" key="5">
    <source>
        <dbReference type="EMBL" id="PSS12245.1"/>
    </source>
</evidence>
<evidence type="ECO:0000256" key="3">
    <source>
        <dbReference type="ARBA" id="ARBA00022833"/>
    </source>
</evidence>
<evidence type="ECO:0000256" key="2">
    <source>
        <dbReference type="ARBA" id="ARBA00022723"/>
    </source>
</evidence>
<feature type="domain" description="CENP-V/GFA" evidence="4">
    <location>
        <begin position="150"/>
        <end position="260"/>
    </location>
</feature>
<dbReference type="GO" id="GO:0046872">
    <property type="term" value="F:metal ion binding"/>
    <property type="evidence" value="ECO:0007669"/>
    <property type="project" value="UniProtKB-KW"/>
</dbReference>
<keyword evidence="3" id="KW-0862">Zinc</keyword>
<evidence type="ECO:0000259" key="4">
    <source>
        <dbReference type="PROSITE" id="PS51891"/>
    </source>
</evidence>
<dbReference type="InterPro" id="IPR052355">
    <property type="entry name" value="CENP-V-like"/>
</dbReference>
<feature type="domain" description="CENP-V/GFA" evidence="4">
    <location>
        <begin position="10"/>
        <end position="121"/>
    </location>
</feature>
<dbReference type="EMBL" id="KZ679015">
    <property type="protein sequence ID" value="PSS12245.1"/>
    <property type="molecule type" value="Genomic_DNA"/>
</dbReference>
<name>A0A2T3AU99_AMORE</name>
<dbReference type="PANTHER" id="PTHR28620">
    <property type="entry name" value="CENTROMERE PROTEIN V"/>
    <property type="match status" value="1"/>
</dbReference>
<dbReference type="InParanoid" id="A0A2T3AU99"/>
<proteinExistence type="inferred from homology"/>
<protein>
    <recommendedName>
        <fullName evidence="4">CENP-V/GFA domain-containing protein</fullName>
    </recommendedName>
</protein>
<dbReference type="Gene3D" id="2.170.150.70">
    <property type="match status" value="3"/>
</dbReference>
<dbReference type="InterPro" id="IPR011057">
    <property type="entry name" value="Mss4-like_sf"/>
</dbReference>
<dbReference type="AlphaFoldDB" id="A0A2T3AU99"/>